<dbReference type="PANTHER" id="PTHR42747:SF3">
    <property type="entry name" value="NITRONATE MONOOXYGENASE-RELATED"/>
    <property type="match status" value="1"/>
</dbReference>
<dbReference type="InterPro" id="IPR004136">
    <property type="entry name" value="NMO"/>
</dbReference>
<evidence type="ECO:0000256" key="1">
    <source>
        <dbReference type="ARBA" id="ARBA00001917"/>
    </source>
</evidence>
<keyword evidence="3" id="KW-0216">Detoxification</keyword>
<evidence type="ECO:0000313" key="10">
    <source>
        <dbReference type="EMBL" id="WAL64059.1"/>
    </source>
</evidence>
<evidence type="ECO:0000256" key="2">
    <source>
        <dbReference type="ARBA" id="ARBA00009881"/>
    </source>
</evidence>
<evidence type="ECO:0000256" key="5">
    <source>
        <dbReference type="ARBA" id="ARBA00022643"/>
    </source>
</evidence>
<keyword evidence="5" id="KW-0288">FMN</keyword>
<dbReference type="SUPFAM" id="SSF51412">
    <property type="entry name" value="Inosine monophosphate dehydrogenase (IMPDH)"/>
    <property type="match status" value="1"/>
</dbReference>
<comment type="catalytic activity">
    <reaction evidence="9">
        <text>3 propionate 3-nitronate + 3 O2 + H2O = 3 3-oxopropanoate + 2 nitrate + nitrite + H2O2 + 3 H(+)</text>
        <dbReference type="Rhea" id="RHEA:57332"/>
        <dbReference type="ChEBI" id="CHEBI:15377"/>
        <dbReference type="ChEBI" id="CHEBI:15378"/>
        <dbReference type="ChEBI" id="CHEBI:15379"/>
        <dbReference type="ChEBI" id="CHEBI:16240"/>
        <dbReference type="ChEBI" id="CHEBI:16301"/>
        <dbReference type="ChEBI" id="CHEBI:17632"/>
        <dbReference type="ChEBI" id="CHEBI:33190"/>
        <dbReference type="ChEBI" id="CHEBI:136067"/>
    </reaction>
</comment>
<comment type="cofactor">
    <cofactor evidence="1">
        <name>FMN</name>
        <dbReference type="ChEBI" id="CHEBI:58210"/>
    </cofactor>
</comment>
<evidence type="ECO:0000256" key="8">
    <source>
        <dbReference type="ARBA" id="ARBA00031155"/>
    </source>
</evidence>
<proteinExistence type="inferred from homology"/>
<keyword evidence="11" id="KW-1185">Reference proteome</keyword>
<dbReference type="Pfam" id="PF03060">
    <property type="entry name" value="NMO"/>
    <property type="match status" value="1"/>
</dbReference>
<gene>
    <name evidence="10" type="ORF">ORV05_24115</name>
</gene>
<evidence type="ECO:0000256" key="6">
    <source>
        <dbReference type="ARBA" id="ARBA00023002"/>
    </source>
</evidence>
<dbReference type="InterPro" id="IPR013785">
    <property type="entry name" value="Aldolase_TIM"/>
</dbReference>
<dbReference type="RefSeq" id="WP_268754299.1">
    <property type="nucleotide sequence ID" value="NZ_CP113836.1"/>
</dbReference>
<organism evidence="10 11">
    <name type="scientific">Amycolatopsis cynarae</name>
    <dbReference type="NCBI Taxonomy" id="2995223"/>
    <lineage>
        <taxon>Bacteria</taxon>
        <taxon>Bacillati</taxon>
        <taxon>Actinomycetota</taxon>
        <taxon>Actinomycetes</taxon>
        <taxon>Pseudonocardiales</taxon>
        <taxon>Pseudonocardiaceae</taxon>
        <taxon>Amycolatopsis</taxon>
    </lineage>
</organism>
<evidence type="ECO:0000313" key="11">
    <source>
        <dbReference type="Proteomes" id="UP001163203"/>
    </source>
</evidence>
<accession>A0ABY7AXY2</accession>
<evidence type="ECO:0000256" key="7">
    <source>
        <dbReference type="ARBA" id="ARBA00023033"/>
    </source>
</evidence>
<keyword evidence="4" id="KW-0285">Flavoprotein</keyword>
<evidence type="ECO:0000256" key="9">
    <source>
        <dbReference type="ARBA" id="ARBA00049401"/>
    </source>
</evidence>
<dbReference type="GO" id="GO:0004497">
    <property type="term" value="F:monooxygenase activity"/>
    <property type="evidence" value="ECO:0007669"/>
    <property type="project" value="UniProtKB-KW"/>
</dbReference>
<comment type="similarity">
    <text evidence="2">Belongs to the nitronate monooxygenase family. NMO class I subfamily.</text>
</comment>
<dbReference type="PANTHER" id="PTHR42747">
    <property type="entry name" value="NITRONATE MONOOXYGENASE-RELATED"/>
    <property type="match status" value="1"/>
</dbReference>
<evidence type="ECO:0000256" key="4">
    <source>
        <dbReference type="ARBA" id="ARBA00022630"/>
    </source>
</evidence>
<keyword evidence="6" id="KW-0560">Oxidoreductase</keyword>
<sequence>MFEDLRFPLLVAPMAGGPSTPELVAAVVEAGGSGFLAGGYLKAEALEAQIAKTRELTGGLFGVNLFVPGERSTVDLSGYVARVSEVARRYGAEPGEPRWDDDDYPAKLDAVVARRVPLVSFTFGLPSPEDVARLHEAGSRVVVTVTNPDEAARAAGVGADALCVQGFEAGAHRGLFTDDPEDPAGGAAYGLLAALRLVSVRTGLPMIAAGGLVHGADVAAVLTAGAVAAQAGTAFLRADEAGTQPVHRRALAEGGRGTAFTRAFSGRPARGIVNGFLTENSAHAPAAYPQVHHLTRPVRAAAARVGDEEGLSLWAGQTYPLVTEGPAAEIFGRLREQALAALRRVALD</sequence>
<dbReference type="CDD" id="cd04730">
    <property type="entry name" value="NPD_like"/>
    <property type="match status" value="1"/>
</dbReference>
<dbReference type="Proteomes" id="UP001163203">
    <property type="component" value="Chromosome"/>
</dbReference>
<evidence type="ECO:0000256" key="3">
    <source>
        <dbReference type="ARBA" id="ARBA00022575"/>
    </source>
</evidence>
<dbReference type="Gene3D" id="3.20.20.70">
    <property type="entry name" value="Aldolase class I"/>
    <property type="match status" value="1"/>
</dbReference>
<name>A0ABY7AXY2_9PSEU</name>
<keyword evidence="7 10" id="KW-0503">Monooxygenase</keyword>
<dbReference type="EMBL" id="CP113836">
    <property type="protein sequence ID" value="WAL64059.1"/>
    <property type="molecule type" value="Genomic_DNA"/>
</dbReference>
<protein>
    <recommendedName>
        <fullName evidence="8">Propionate 3-nitronate monooxygenase</fullName>
    </recommendedName>
</protein>
<reference evidence="10" key="1">
    <citation type="submission" date="2022-11" db="EMBL/GenBank/DDBJ databases">
        <authorList>
            <person name="Mo P."/>
        </authorList>
    </citation>
    <scope>NUCLEOTIDE SEQUENCE</scope>
    <source>
        <strain evidence="10">HUAS 11-8</strain>
    </source>
</reference>